<comment type="caution">
    <text evidence="4">The sequence shown here is derived from an EMBL/GenBank/DDBJ whole genome shotgun (WGS) entry which is preliminary data.</text>
</comment>
<dbReference type="PROSITE" id="PS51352">
    <property type="entry name" value="THIOREDOXIN_2"/>
    <property type="match status" value="1"/>
</dbReference>
<dbReference type="Proteomes" id="UP000792457">
    <property type="component" value="Unassembled WGS sequence"/>
</dbReference>
<reference evidence="4" key="2">
    <citation type="submission" date="2017-10" db="EMBL/GenBank/DDBJ databases">
        <title>Ladona fulva Genome sequencing and assembly.</title>
        <authorList>
            <person name="Murali S."/>
            <person name="Richards S."/>
            <person name="Bandaranaike D."/>
            <person name="Bellair M."/>
            <person name="Blankenburg K."/>
            <person name="Chao H."/>
            <person name="Dinh H."/>
            <person name="Doddapaneni H."/>
            <person name="Dugan-Rocha S."/>
            <person name="Elkadiri S."/>
            <person name="Gnanaolivu R."/>
            <person name="Hernandez B."/>
            <person name="Skinner E."/>
            <person name="Javaid M."/>
            <person name="Lee S."/>
            <person name="Li M."/>
            <person name="Ming W."/>
            <person name="Munidasa M."/>
            <person name="Muniz J."/>
            <person name="Nguyen L."/>
            <person name="Hughes D."/>
            <person name="Osuji N."/>
            <person name="Pu L.-L."/>
            <person name="Puazo M."/>
            <person name="Qu C."/>
            <person name="Quiroz J."/>
            <person name="Raj R."/>
            <person name="Weissenberger G."/>
            <person name="Xin Y."/>
            <person name="Zou X."/>
            <person name="Han Y."/>
            <person name="Worley K."/>
            <person name="Muzny D."/>
            <person name="Gibbs R."/>
        </authorList>
    </citation>
    <scope>NUCLEOTIDE SEQUENCE</scope>
    <source>
        <strain evidence="4">Sampled in the wild</strain>
    </source>
</reference>
<feature type="repeat" description="NHL" evidence="2">
    <location>
        <begin position="557"/>
        <end position="589"/>
    </location>
</feature>
<dbReference type="Gene3D" id="2.120.10.30">
    <property type="entry name" value="TolB, C-terminal domain"/>
    <property type="match status" value="3"/>
</dbReference>
<dbReference type="PANTHER" id="PTHR46388:SF2">
    <property type="entry name" value="NHL REPEAT-CONTAINING PROTEIN 2"/>
    <property type="match status" value="1"/>
</dbReference>
<dbReference type="Pfam" id="PF13905">
    <property type="entry name" value="Thioredoxin_8"/>
    <property type="match status" value="1"/>
</dbReference>
<evidence type="ECO:0000259" key="3">
    <source>
        <dbReference type="PROSITE" id="PS51352"/>
    </source>
</evidence>
<dbReference type="Pfam" id="PF01436">
    <property type="entry name" value="NHL"/>
    <property type="match status" value="2"/>
</dbReference>
<dbReference type="EMBL" id="KZ308799">
    <property type="protein sequence ID" value="KAG8234340.1"/>
    <property type="molecule type" value="Genomic_DNA"/>
</dbReference>
<dbReference type="SUPFAM" id="SSF101898">
    <property type="entry name" value="NHL repeat"/>
    <property type="match status" value="1"/>
</dbReference>
<dbReference type="PANTHER" id="PTHR46388">
    <property type="entry name" value="NHL REPEAT-CONTAINING PROTEIN 2"/>
    <property type="match status" value="1"/>
</dbReference>
<evidence type="ECO:0000256" key="1">
    <source>
        <dbReference type="ARBA" id="ARBA00022737"/>
    </source>
</evidence>
<dbReference type="PROSITE" id="PS51125">
    <property type="entry name" value="NHL"/>
    <property type="match status" value="1"/>
</dbReference>
<keyword evidence="1" id="KW-0677">Repeat</keyword>
<dbReference type="InterPro" id="IPR013766">
    <property type="entry name" value="Thioredoxin_domain"/>
</dbReference>
<dbReference type="InterPro" id="IPR036249">
    <property type="entry name" value="Thioredoxin-like_sf"/>
</dbReference>
<evidence type="ECO:0000256" key="2">
    <source>
        <dbReference type="PROSITE-ProRule" id="PRU00504"/>
    </source>
</evidence>
<proteinExistence type="predicted"/>
<dbReference type="InterPro" id="IPR045302">
    <property type="entry name" value="NHL2_NHL_rpt_dom"/>
</dbReference>
<dbReference type="InterPro" id="IPR012336">
    <property type="entry name" value="Thioredoxin-like_fold"/>
</dbReference>
<reference evidence="4" key="1">
    <citation type="submission" date="2013-04" db="EMBL/GenBank/DDBJ databases">
        <authorList>
            <person name="Qu J."/>
            <person name="Murali S.C."/>
            <person name="Bandaranaike D."/>
            <person name="Bellair M."/>
            <person name="Blankenburg K."/>
            <person name="Chao H."/>
            <person name="Dinh H."/>
            <person name="Doddapaneni H."/>
            <person name="Downs B."/>
            <person name="Dugan-Rocha S."/>
            <person name="Elkadiri S."/>
            <person name="Gnanaolivu R.D."/>
            <person name="Hernandez B."/>
            <person name="Javaid M."/>
            <person name="Jayaseelan J.C."/>
            <person name="Lee S."/>
            <person name="Li M."/>
            <person name="Ming W."/>
            <person name="Munidasa M."/>
            <person name="Muniz J."/>
            <person name="Nguyen L."/>
            <person name="Ongeri F."/>
            <person name="Osuji N."/>
            <person name="Pu L.-L."/>
            <person name="Puazo M."/>
            <person name="Qu C."/>
            <person name="Quiroz J."/>
            <person name="Raj R."/>
            <person name="Weissenberger G."/>
            <person name="Xin Y."/>
            <person name="Zou X."/>
            <person name="Han Y."/>
            <person name="Richards S."/>
            <person name="Worley K."/>
            <person name="Muzny D."/>
            <person name="Gibbs R."/>
        </authorList>
    </citation>
    <scope>NUCLEOTIDE SEQUENCE</scope>
    <source>
        <strain evidence="4">Sampled in the wild</strain>
    </source>
</reference>
<dbReference type="InterPro" id="IPR011042">
    <property type="entry name" value="6-blade_b-propeller_TolB-like"/>
</dbReference>
<protein>
    <recommendedName>
        <fullName evidence="3">Thioredoxin domain-containing protein</fullName>
    </recommendedName>
</protein>
<gene>
    <name evidence="4" type="ORF">J437_LFUL014792</name>
</gene>
<dbReference type="InterPro" id="IPR001258">
    <property type="entry name" value="NHL_repeat"/>
</dbReference>
<dbReference type="OrthoDB" id="273823at2759"/>
<sequence length="741" mass="80941">MTEVISDVTDSTFELLQLLKDPENSLSDRQAAVNNHLRKFSRSKEKIEEFNKDLEWFNVSRSLTVREDFKGKVVVLDFFTYCCINCLHILPHLKQIEKEFSVEDGVIVVGVHSAKFDNEKDSTNLLSALQRYEINHPVVNDSDAAIWTGLGISCWPTVLILGPRAQPLFLVAGESFKDEMVLLTRSALSYFKSLGKALDGEIIEENADLFISDHSIPIAPSVHLLPPSQLLFPGKIACNGDLLAISDTGHHRILITTTKGALKLIIGGTSSGFVDGNAAEARFSSPQGVTFFGQNVIFVADTENHAIRKIDISEGGKVSTVAGIGIQGDDRIGGKKTSDQALNSPWDICFVKTSKVYDSKKENEEESSKGEVLLVAMAGGHQIWAYFLEDTVWWRGKEYTKGQCVAVAGSGAEENRNNAYPHAAAFAQPSGICYSPECIFIADSESSSIRRIWLSDGRVTAVVGGTVDPQMLFAFGDVDGKGRSVRLQHPMGVAFHRGNLYVADTYNHKVKVVHVDVDGGIKDASTKSLQNLPKEECTTVVGSGHPGDTLGGLKSAQFNEPGGLCVSADGLTIFVADTNNHCIKKIDLTKGVVEKVKLSCSETDSAITEDMSDDIDEIVLMNTEGGTLTIIPKLIMAEGLKLTEEAPQKINLIFPKNEKEGKWLSDSCNTLTRGSDGEILPLKTVIPPGQMNSQNTIKLKFNLYLCRENDACFAKTFLTNLLIVYKECAPVEQTVEIKQSL</sequence>
<feature type="domain" description="Thioredoxin" evidence="3">
    <location>
        <begin position="15"/>
        <end position="193"/>
    </location>
</feature>
<dbReference type="Gene3D" id="3.40.30.10">
    <property type="entry name" value="Glutaredoxin"/>
    <property type="match status" value="1"/>
</dbReference>
<organism evidence="4 5">
    <name type="scientific">Ladona fulva</name>
    <name type="common">Scarce chaser dragonfly</name>
    <name type="synonym">Libellula fulva</name>
    <dbReference type="NCBI Taxonomy" id="123851"/>
    <lineage>
        <taxon>Eukaryota</taxon>
        <taxon>Metazoa</taxon>
        <taxon>Ecdysozoa</taxon>
        <taxon>Arthropoda</taxon>
        <taxon>Hexapoda</taxon>
        <taxon>Insecta</taxon>
        <taxon>Pterygota</taxon>
        <taxon>Palaeoptera</taxon>
        <taxon>Odonata</taxon>
        <taxon>Epiprocta</taxon>
        <taxon>Anisoptera</taxon>
        <taxon>Libelluloidea</taxon>
        <taxon>Libellulidae</taxon>
        <taxon>Ladona</taxon>
    </lineage>
</organism>
<dbReference type="AlphaFoldDB" id="A0A8K0KG93"/>
<keyword evidence="5" id="KW-1185">Reference proteome</keyword>
<evidence type="ECO:0000313" key="4">
    <source>
        <dbReference type="EMBL" id="KAG8234340.1"/>
    </source>
</evidence>
<dbReference type="CDD" id="cd14951">
    <property type="entry name" value="NHL-2_like"/>
    <property type="match status" value="1"/>
</dbReference>
<accession>A0A8K0KG93</accession>
<name>A0A8K0KG93_LADFU</name>
<evidence type="ECO:0000313" key="5">
    <source>
        <dbReference type="Proteomes" id="UP000792457"/>
    </source>
</evidence>
<dbReference type="SUPFAM" id="SSF52833">
    <property type="entry name" value="Thioredoxin-like"/>
    <property type="match status" value="1"/>
</dbReference>